<feature type="domain" description="Protein kinase" evidence="21">
    <location>
        <begin position="520"/>
        <end position="776"/>
    </location>
</feature>
<comment type="cofactor">
    <cofactor evidence="1">
        <name>Mg(2+)</name>
        <dbReference type="ChEBI" id="CHEBI:18420"/>
    </cofactor>
</comment>
<keyword evidence="23" id="KW-1185">Reference proteome</keyword>
<evidence type="ECO:0000313" key="23">
    <source>
        <dbReference type="Proteomes" id="UP000035681"/>
    </source>
</evidence>
<evidence type="ECO:0000256" key="12">
    <source>
        <dbReference type="ARBA" id="ARBA00022824"/>
    </source>
</evidence>
<dbReference type="Gene3D" id="1.20.1440.180">
    <property type="entry name" value="KEN domain"/>
    <property type="match status" value="1"/>
</dbReference>
<dbReference type="WBParaSite" id="TCONS_00001188.p1">
    <property type="protein sequence ID" value="TCONS_00001188.p1"/>
    <property type="gene ID" value="XLOC_001106"/>
</dbReference>
<comment type="catalytic activity">
    <reaction evidence="18">
        <text>L-seryl-[protein] + ATP = O-phospho-L-seryl-[protein] + ADP + H(+)</text>
        <dbReference type="Rhea" id="RHEA:17989"/>
        <dbReference type="Rhea" id="RHEA-COMP:9863"/>
        <dbReference type="Rhea" id="RHEA-COMP:11604"/>
        <dbReference type="ChEBI" id="CHEBI:15378"/>
        <dbReference type="ChEBI" id="CHEBI:29999"/>
        <dbReference type="ChEBI" id="CHEBI:30616"/>
        <dbReference type="ChEBI" id="CHEBI:83421"/>
        <dbReference type="ChEBI" id="CHEBI:456216"/>
        <dbReference type="EC" id="2.7.11.1"/>
    </reaction>
</comment>
<evidence type="ECO:0000259" key="22">
    <source>
        <dbReference type="PROSITE" id="PS51392"/>
    </source>
</evidence>
<dbReference type="InterPro" id="IPR011009">
    <property type="entry name" value="Kinase-like_dom_sf"/>
</dbReference>
<dbReference type="GO" id="GO:0006397">
    <property type="term" value="P:mRNA processing"/>
    <property type="evidence" value="ECO:0007669"/>
    <property type="project" value="InterPro"/>
</dbReference>
<dbReference type="Proteomes" id="UP000035681">
    <property type="component" value="Unplaced"/>
</dbReference>
<keyword evidence="6" id="KW-0808">Transferase</keyword>
<keyword evidence="16" id="KW-0511">Multifunctional enzyme</keyword>
<feature type="domain" description="KEN" evidence="22">
    <location>
        <begin position="779"/>
        <end position="907"/>
    </location>
</feature>
<sequence length="976" mass="113535">MKIKVILIFITCIYISIINGNNKVSNCNIKSQDTYPITLISTIDGITIGVDTFTGNEIWRYKDKPLLETPKTINNNFLILPNPQDGNLFVYIDNKLKRLPFTIPQLVQVSPIKTSDGIFYTGAKKDVWLSIHFERGLQNEEINIINDNTCPVNKDELVYVGRTEYQVTMRNSTNDSTWNVKYYDYTSYIPMEEDEKPLLMYLSKPGSGKILCIDTVSKTIVWEKKFPSIIVDTFHLKKDGLHYAPNRFVGSETFEAFIKANKSDKNMYTALYNTIFSEMSMNEIRHHYYESSLYVGRSKEAMYAIPTYISPIFDKKEIVIDKKDKLIGFNDTNNIEFNYSNENTPSTMLNVGYYEVPEIYAPELIPVLNDLKSKYGIHDTKRLPYINNKKKAKRKQALEKFKNSLKIRDLIEYKMDDLENFNQFIEKISNNIFVKNAYFFIIAILLVIFLVIIFSIISLFKMIKRFNKNEDSLSINFTENSKSSNTNESKNFSFFSTSGELKVDENLTGDEYLSIGKLQYNPQIILGRGCDGTVVYKGIFEGRNVAVKRVLSELVKITTREINMLRESDSHGNVIRYFCSESDRTFKYIALELCDCSLATYINNKEWRDQIHLDKLDVLYQATAGVGHLHHLNIVHRDIKPQNILLSKNFQTGNVRVLISDFGLCKRLKVNCNSISRVSGLAGTEGWMAPETLNNESSITVAVDIFALGCIYYYVLSDGRHPFGDKIKRQDNIINGHFNLELIKNDDVAVHLIEAMIHKSFIFRPSAISLLSHPMFWSNERKLQFLMDVSDRIEVETETSIIIEALEEKSYGVVSRNWRNLICKYLSEDLRKFRSYRYDTIRDLLRAIRNKKHHYRELPDDVKKSLGDIPNEFLNYFTSRFPKLLLHVYRTMKICKHETVFQGYYLNAHSAFFKEPFDHLPDISEEFSDYSNSSLFTNTINYKKREPQNYVKNIQKDDEVKKNRFIKRRKPFLPNK</sequence>
<dbReference type="WBParaSite" id="SSTP_0000575400.1">
    <property type="protein sequence ID" value="SSTP_0000575400.1"/>
    <property type="gene ID" value="SSTP_0000575400"/>
</dbReference>
<dbReference type="FunFam" id="1.20.1440.180:FF:000001">
    <property type="entry name" value="Serine/threonine-protein kinase/endoribonuclease IRE1"/>
    <property type="match status" value="1"/>
</dbReference>
<dbReference type="GO" id="GO:0010468">
    <property type="term" value="P:regulation of gene expression"/>
    <property type="evidence" value="ECO:0007669"/>
    <property type="project" value="UniProtKB-ARBA"/>
</dbReference>
<feature type="chain" id="PRO_5005327868" description="non-specific serine/threonine protein kinase" evidence="20">
    <location>
        <begin position="21"/>
        <end position="976"/>
    </location>
</feature>
<dbReference type="SMART" id="SM00220">
    <property type="entry name" value="S_TKc"/>
    <property type="match status" value="1"/>
</dbReference>
<evidence type="ECO:0000256" key="2">
    <source>
        <dbReference type="ARBA" id="ARBA00004115"/>
    </source>
</evidence>
<evidence type="ECO:0000256" key="13">
    <source>
        <dbReference type="ARBA" id="ARBA00022840"/>
    </source>
</evidence>
<evidence type="ECO:0000256" key="4">
    <source>
        <dbReference type="ARBA" id="ARBA00022527"/>
    </source>
</evidence>
<evidence type="ECO:0000256" key="11">
    <source>
        <dbReference type="ARBA" id="ARBA00022801"/>
    </source>
</evidence>
<dbReference type="Pfam" id="PF06479">
    <property type="entry name" value="Ribonuc_2-5A"/>
    <property type="match status" value="1"/>
</dbReference>
<dbReference type="SMART" id="SM00580">
    <property type="entry name" value="PUG"/>
    <property type="match status" value="1"/>
</dbReference>
<reference evidence="24" key="1">
    <citation type="submission" date="2015-08" db="UniProtKB">
        <authorList>
            <consortium name="WormBaseParasite"/>
        </authorList>
    </citation>
    <scope>IDENTIFICATION</scope>
</reference>
<dbReference type="InterPro" id="IPR000719">
    <property type="entry name" value="Prot_kinase_dom"/>
</dbReference>
<keyword evidence="8 20" id="KW-0732">Signal</keyword>
<evidence type="ECO:0000256" key="1">
    <source>
        <dbReference type="ARBA" id="ARBA00001946"/>
    </source>
</evidence>
<keyword evidence="12" id="KW-0256">Endoplasmic reticulum</keyword>
<dbReference type="Pfam" id="PF00069">
    <property type="entry name" value="Pkinase"/>
    <property type="match status" value="1"/>
</dbReference>
<dbReference type="GO" id="GO:0004521">
    <property type="term" value="F:RNA endonuclease activity"/>
    <property type="evidence" value="ECO:0007669"/>
    <property type="project" value="InterPro"/>
</dbReference>
<evidence type="ECO:0000256" key="8">
    <source>
        <dbReference type="ARBA" id="ARBA00022729"/>
    </source>
</evidence>
<evidence type="ECO:0000313" key="24">
    <source>
        <dbReference type="WBParaSite" id="SSTP_0000575400.1"/>
    </source>
</evidence>
<dbReference type="GO" id="GO:0036498">
    <property type="term" value="P:IRE1-mediated unfolded protein response"/>
    <property type="evidence" value="ECO:0007669"/>
    <property type="project" value="TreeGrafter"/>
</dbReference>
<dbReference type="GO" id="GO:0070059">
    <property type="term" value="P:intrinsic apoptotic signaling pathway in response to endoplasmic reticulum stress"/>
    <property type="evidence" value="ECO:0007669"/>
    <property type="project" value="TreeGrafter"/>
</dbReference>
<dbReference type="PROSITE" id="PS00108">
    <property type="entry name" value="PROTEIN_KINASE_ST"/>
    <property type="match status" value="1"/>
</dbReference>
<keyword evidence="4" id="KW-0723">Serine/threonine-protein kinase</keyword>
<dbReference type="GO" id="GO:0016787">
    <property type="term" value="F:hydrolase activity"/>
    <property type="evidence" value="ECO:0007669"/>
    <property type="project" value="UniProtKB-KW"/>
</dbReference>
<dbReference type="InterPro" id="IPR011047">
    <property type="entry name" value="Quinoprotein_ADH-like_sf"/>
</dbReference>
<dbReference type="Gene3D" id="1.10.510.10">
    <property type="entry name" value="Transferase(Phosphotransferase) domain 1"/>
    <property type="match status" value="1"/>
</dbReference>
<dbReference type="PANTHER" id="PTHR13954">
    <property type="entry name" value="IRE1-RELATED"/>
    <property type="match status" value="1"/>
</dbReference>
<dbReference type="EC" id="2.7.11.1" evidence="3"/>
<dbReference type="SUPFAM" id="SSF50998">
    <property type="entry name" value="Quinoprotein alcohol dehydrogenase-like"/>
    <property type="match status" value="1"/>
</dbReference>
<evidence type="ECO:0000256" key="14">
    <source>
        <dbReference type="ARBA" id="ARBA00022989"/>
    </source>
</evidence>
<dbReference type="InterPro" id="IPR045133">
    <property type="entry name" value="IRE1/2-like"/>
</dbReference>
<dbReference type="FunFam" id="3.30.200.20:FF:000077">
    <property type="entry name" value="Putative Serine/threonine-protein kinase/endoribonuclease IRE1"/>
    <property type="match status" value="1"/>
</dbReference>
<evidence type="ECO:0000256" key="17">
    <source>
        <dbReference type="ARBA" id="ARBA00047899"/>
    </source>
</evidence>
<feature type="transmembrane region" description="Helical" evidence="19">
    <location>
        <begin position="437"/>
        <end position="460"/>
    </location>
</feature>
<keyword evidence="11" id="KW-0378">Hydrolase</keyword>
<keyword evidence="7 19" id="KW-0812">Transmembrane</keyword>
<evidence type="ECO:0000256" key="20">
    <source>
        <dbReference type="SAM" id="SignalP"/>
    </source>
</evidence>
<evidence type="ECO:0000256" key="16">
    <source>
        <dbReference type="ARBA" id="ARBA00023268"/>
    </source>
</evidence>
<dbReference type="GO" id="GO:0080090">
    <property type="term" value="P:regulation of primary metabolic process"/>
    <property type="evidence" value="ECO:0007669"/>
    <property type="project" value="UniProtKB-ARBA"/>
</dbReference>
<evidence type="ECO:0000256" key="7">
    <source>
        <dbReference type="ARBA" id="ARBA00022692"/>
    </source>
</evidence>
<dbReference type="CDD" id="cd10422">
    <property type="entry name" value="RNase_Ire1"/>
    <property type="match status" value="1"/>
</dbReference>
<evidence type="ECO:0000256" key="9">
    <source>
        <dbReference type="ARBA" id="ARBA00022741"/>
    </source>
</evidence>
<feature type="signal peptide" evidence="20">
    <location>
        <begin position="1"/>
        <end position="20"/>
    </location>
</feature>
<dbReference type="PANTHER" id="PTHR13954:SF6">
    <property type="entry name" value="NON-SPECIFIC SERINE_THREONINE PROTEIN KINASE"/>
    <property type="match status" value="1"/>
</dbReference>
<dbReference type="InterPro" id="IPR038357">
    <property type="entry name" value="KEN_sf"/>
</dbReference>
<dbReference type="Gene3D" id="3.30.200.20">
    <property type="entry name" value="Phosphorylase Kinase, domain 1"/>
    <property type="match status" value="1"/>
</dbReference>
<dbReference type="GO" id="GO:0004674">
    <property type="term" value="F:protein serine/threonine kinase activity"/>
    <property type="evidence" value="ECO:0007669"/>
    <property type="project" value="UniProtKB-KW"/>
</dbReference>
<evidence type="ECO:0000259" key="21">
    <source>
        <dbReference type="PROSITE" id="PS50011"/>
    </source>
</evidence>
<evidence type="ECO:0000256" key="10">
    <source>
        <dbReference type="ARBA" id="ARBA00022777"/>
    </source>
</evidence>
<dbReference type="InterPro" id="IPR008271">
    <property type="entry name" value="Ser/Thr_kinase_AS"/>
</dbReference>
<keyword evidence="13" id="KW-0067">ATP-binding</keyword>
<evidence type="ECO:0000256" key="6">
    <source>
        <dbReference type="ARBA" id="ARBA00022679"/>
    </source>
</evidence>
<dbReference type="AlphaFoldDB" id="A0A0K0E8C3"/>
<name>A0A0K0E8C3_STRER</name>
<evidence type="ECO:0000256" key="3">
    <source>
        <dbReference type="ARBA" id="ARBA00012513"/>
    </source>
</evidence>
<keyword evidence="10" id="KW-0418">Kinase</keyword>
<evidence type="ECO:0000256" key="15">
    <source>
        <dbReference type="ARBA" id="ARBA00023136"/>
    </source>
</evidence>
<keyword evidence="9" id="KW-0547">Nucleotide-binding</keyword>
<comment type="subcellular location">
    <subcellularLocation>
        <location evidence="2">Endoplasmic reticulum membrane</location>
        <topology evidence="2">Single-pass type I membrane protein</topology>
    </subcellularLocation>
</comment>
<dbReference type="PROSITE" id="PS50011">
    <property type="entry name" value="PROTEIN_KINASE_DOM"/>
    <property type="match status" value="1"/>
</dbReference>
<organism evidence="24">
    <name type="scientific">Strongyloides stercoralis</name>
    <name type="common">Threadworm</name>
    <dbReference type="NCBI Taxonomy" id="6248"/>
    <lineage>
        <taxon>Eukaryota</taxon>
        <taxon>Metazoa</taxon>
        <taxon>Ecdysozoa</taxon>
        <taxon>Nematoda</taxon>
        <taxon>Chromadorea</taxon>
        <taxon>Rhabditida</taxon>
        <taxon>Tylenchina</taxon>
        <taxon>Panagrolaimomorpha</taxon>
        <taxon>Strongyloidoidea</taxon>
        <taxon>Strongyloididae</taxon>
        <taxon>Strongyloides</taxon>
    </lineage>
</organism>
<dbReference type="GO" id="GO:1990604">
    <property type="term" value="C:IRE1-TRAF2-ASK1 complex"/>
    <property type="evidence" value="ECO:0007669"/>
    <property type="project" value="TreeGrafter"/>
</dbReference>
<dbReference type="STRING" id="6248.A0A0K0E8C3"/>
<dbReference type="PROSITE" id="PS51392">
    <property type="entry name" value="KEN"/>
    <property type="match status" value="1"/>
</dbReference>
<keyword evidence="5" id="KW-0597">Phosphoprotein</keyword>
<keyword evidence="15 19" id="KW-0472">Membrane</keyword>
<dbReference type="SUPFAM" id="SSF56112">
    <property type="entry name" value="Protein kinase-like (PK-like)"/>
    <property type="match status" value="1"/>
</dbReference>
<keyword evidence="14 19" id="KW-1133">Transmembrane helix</keyword>
<evidence type="ECO:0000256" key="18">
    <source>
        <dbReference type="ARBA" id="ARBA00048679"/>
    </source>
</evidence>
<comment type="catalytic activity">
    <reaction evidence="17">
        <text>L-threonyl-[protein] + ATP = O-phospho-L-threonyl-[protein] + ADP + H(+)</text>
        <dbReference type="Rhea" id="RHEA:46608"/>
        <dbReference type="Rhea" id="RHEA-COMP:11060"/>
        <dbReference type="Rhea" id="RHEA-COMP:11605"/>
        <dbReference type="ChEBI" id="CHEBI:15378"/>
        <dbReference type="ChEBI" id="CHEBI:30013"/>
        <dbReference type="ChEBI" id="CHEBI:30616"/>
        <dbReference type="ChEBI" id="CHEBI:61977"/>
        <dbReference type="ChEBI" id="CHEBI:456216"/>
        <dbReference type="EC" id="2.7.11.1"/>
    </reaction>
</comment>
<dbReference type="GO" id="GO:0051082">
    <property type="term" value="F:unfolded protein binding"/>
    <property type="evidence" value="ECO:0007669"/>
    <property type="project" value="TreeGrafter"/>
</dbReference>
<dbReference type="GO" id="GO:0005524">
    <property type="term" value="F:ATP binding"/>
    <property type="evidence" value="ECO:0007669"/>
    <property type="project" value="UniProtKB-KW"/>
</dbReference>
<accession>A0A0K0E8C3</accession>
<protein>
    <recommendedName>
        <fullName evidence="3">non-specific serine/threonine protein kinase</fullName>
        <ecNumber evidence="3">2.7.11.1</ecNumber>
    </recommendedName>
</protein>
<proteinExistence type="predicted"/>
<dbReference type="InterPro" id="IPR010513">
    <property type="entry name" value="KEN_dom"/>
</dbReference>
<evidence type="ECO:0000256" key="19">
    <source>
        <dbReference type="SAM" id="Phobius"/>
    </source>
</evidence>
<evidence type="ECO:0000256" key="5">
    <source>
        <dbReference type="ARBA" id="ARBA00022553"/>
    </source>
</evidence>